<dbReference type="AlphaFoldDB" id="A0A139NU54"/>
<dbReference type="InterPro" id="IPR010861">
    <property type="entry name" value="DUF1492"/>
</dbReference>
<evidence type="ECO:0000313" key="1">
    <source>
        <dbReference type="EMBL" id="KXT79576.1"/>
    </source>
</evidence>
<gene>
    <name evidence="1" type="ORF">SORDD14_01678</name>
</gene>
<name>A0A139NU54_STROR</name>
<accession>A0A139NU54</accession>
<dbReference type="Pfam" id="PF07374">
    <property type="entry name" value="DUF1492"/>
    <property type="match status" value="1"/>
</dbReference>
<dbReference type="SUPFAM" id="SSF88659">
    <property type="entry name" value="Sigma3 and sigma4 domains of RNA polymerase sigma factors"/>
    <property type="match status" value="1"/>
</dbReference>
<proteinExistence type="predicted"/>
<organism evidence="1 2">
    <name type="scientific">Streptococcus oralis</name>
    <dbReference type="NCBI Taxonomy" id="1303"/>
    <lineage>
        <taxon>Bacteria</taxon>
        <taxon>Bacillati</taxon>
        <taxon>Bacillota</taxon>
        <taxon>Bacilli</taxon>
        <taxon>Lactobacillales</taxon>
        <taxon>Streptococcaceae</taxon>
        <taxon>Streptococcus</taxon>
    </lineage>
</organism>
<reference evidence="1 2" key="1">
    <citation type="submission" date="2016-01" db="EMBL/GenBank/DDBJ databases">
        <title>Highly variable Streptococcus oralis are common among viridans streptococci isolated from primates.</title>
        <authorList>
            <person name="Denapaite D."/>
            <person name="Rieger M."/>
            <person name="Koendgen S."/>
            <person name="Brueckner R."/>
            <person name="Ochigava I."/>
            <person name="Kappeler P."/>
            <person name="Maetz-Rensing K."/>
            <person name="Leendertz F."/>
            <person name="Hakenbeck R."/>
        </authorList>
    </citation>
    <scope>NUCLEOTIDE SEQUENCE [LARGE SCALE GENOMIC DNA]</scope>
    <source>
        <strain evidence="1 2">DD14</strain>
    </source>
</reference>
<dbReference type="PATRIC" id="fig|1303.77.peg.1865"/>
<dbReference type="InterPro" id="IPR013324">
    <property type="entry name" value="RNA_pol_sigma_r3/r4-like"/>
</dbReference>
<dbReference type="EMBL" id="LQRI01000217">
    <property type="protein sequence ID" value="KXT79576.1"/>
    <property type="molecule type" value="Genomic_DNA"/>
</dbReference>
<dbReference type="Proteomes" id="UP000070497">
    <property type="component" value="Unassembled WGS sequence"/>
</dbReference>
<protein>
    <submittedName>
        <fullName evidence="1">Uncharacterized protein</fullName>
    </submittedName>
</protein>
<dbReference type="Gene3D" id="1.20.140.160">
    <property type="match status" value="1"/>
</dbReference>
<evidence type="ECO:0000313" key="2">
    <source>
        <dbReference type="Proteomes" id="UP000070497"/>
    </source>
</evidence>
<comment type="caution">
    <text evidence="1">The sequence shown here is derived from an EMBL/GenBank/DDBJ whole genome shotgun (WGS) entry which is preliminary data.</text>
</comment>
<sequence length="99" mass="11689">MPKSESPVNRSEELNVLIIDKSEKIYREIQQLYKERDELVKAIEALDDPVENLIMRLYYINGHSIKEIERELPLSRRAIFYTKESAEEKILHTLHPPAL</sequence>